<protein>
    <submittedName>
        <fullName evidence="2">Uncharacterized protein</fullName>
    </submittedName>
</protein>
<gene>
    <name evidence="2" type="ORF">IPOD504_LOCUS2706</name>
</gene>
<feature type="region of interest" description="Disordered" evidence="1">
    <location>
        <begin position="52"/>
        <end position="73"/>
    </location>
</feature>
<evidence type="ECO:0000313" key="3">
    <source>
        <dbReference type="Proteomes" id="UP000837857"/>
    </source>
</evidence>
<dbReference type="Proteomes" id="UP000837857">
    <property type="component" value="Chromosome 12"/>
</dbReference>
<keyword evidence="3" id="KW-1185">Reference proteome</keyword>
<dbReference type="EMBL" id="OW152824">
    <property type="protein sequence ID" value="CAH2040650.1"/>
    <property type="molecule type" value="Genomic_DNA"/>
</dbReference>
<reference evidence="2" key="1">
    <citation type="submission" date="2022-03" db="EMBL/GenBank/DDBJ databases">
        <authorList>
            <person name="Martin H S."/>
        </authorList>
    </citation>
    <scope>NUCLEOTIDE SEQUENCE</scope>
</reference>
<proteinExistence type="predicted"/>
<sequence length="73" mass="7993">MFTKPTNTPASGKTPPCRCDGTTAGERYKKLYPKYHIGDRVGAGARIIPVRSKLGLRDRAQRKTGSQSQSTDL</sequence>
<feature type="region of interest" description="Disordered" evidence="1">
    <location>
        <begin position="1"/>
        <end position="23"/>
    </location>
</feature>
<organism evidence="2 3">
    <name type="scientific">Iphiclides podalirius</name>
    <name type="common">scarce swallowtail</name>
    <dbReference type="NCBI Taxonomy" id="110791"/>
    <lineage>
        <taxon>Eukaryota</taxon>
        <taxon>Metazoa</taxon>
        <taxon>Ecdysozoa</taxon>
        <taxon>Arthropoda</taxon>
        <taxon>Hexapoda</taxon>
        <taxon>Insecta</taxon>
        <taxon>Pterygota</taxon>
        <taxon>Neoptera</taxon>
        <taxon>Endopterygota</taxon>
        <taxon>Lepidoptera</taxon>
        <taxon>Glossata</taxon>
        <taxon>Ditrysia</taxon>
        <taxon>Papilionoidea</taxon>
        <taxon>Papilionidae</taxon>
        <taxon>Papilioninae</taxon>
        <taxon>Iphiclides</taxon>
    </lineage>
</organism>
<evidence type="ECO:0000256" key="1">
    <source>
        <dbReference type="SAM" id="MobiDB-lite"/>
    </source>
</evidence>
<feature type="compositionally biased region" description="Polar residues" evidence="1">
    <location>
        <begin position="63"/>
        <end position="73"/>
    </location>
</feature>
<name>A0ABN8HVQ7_9NEOP</name>
<feature type="compositionally biased region" description="Polar residues" evidence="1">
    <location>
        <begin position="1"/>
        <end position="11"/>
    </location>
</feature>
<feature type="non-terminal residue" evidence="2">
    <location>
        <position position="1"/>
    </location>
</feature>
<accession>A0ABN8HVQ7</accession>
<evidence type="ECO:0000313" key="2">
    <source>
        <dbReference type="EMBL" id="CAH2040650.1"/>
    </source>
</evidence>